<keyword evidence="1" id="KW-1133">Transmembrane helix</keyword>
<dbReference type="EMBL" id="JANRML010000001">
    <property type="protein sequence ID" value="MCZ2219845.1"/>
    <property type="molecule type" value="Genomic_DNA"/>
</dbReference>
<gene>
    <name evidence="2" type="ORF">NUW87_00420</name>
</gene>
<dbReference type="InterPro" id="IPR046096">
    <property type="entry name" value="DUF6114"/>
</dbReference>
<evidence type="ECO:0000313" key="2">
    <source>
        <dbReference type="EMBL" id="MCZ2219845.1"/>
    </source>
</evidence>
<dbReference type="Proteomes" id="UP001071110">
    <property type="component" value="Unassembled WGS sequence"/>
</dbReference>
<accession>A0A9Q4IF82</accession>
<feature type="transmembrane region" description="Helical" evidence="1">
    <location>
        <begin position="24"/>
        <end position="44"/>
    </location>
</feature>
<keyword evidence="1" id="KW-0812">Transmembrane</keyword>
<organism evidence="2 3">
    <name type="scientific">Corynebacterium pilbarense</name>
    <dbReference type="NCBI Taxonomy" id="1288393"/>
    <lineage>
        <taxon>Bacteria</taxon>
        <taxon>Bacillati</taxon>
        <taxon>Actinomycetota</taxon>
        <taxon>Actinomycetes</taxon>
        <taxon>Mycobacteriales</taxon>
        <taxon>Corynebacteriaceae</taxon>
        <taxon>Corynebacterium</taxon>
    </lineage>
</organism>
<proteinExistence type="predicted"/>
<keyword evidence="3" id="KW-1185">Reference proteome</keyword>
<reference evidence="2" key="1">
    <citation type="submission" date="2022-08" db="EMBL/GenBank/DDBJ databases">
        <title>Corynebacterium sp. nov., isolated from clinical breast specimens.</title>
        <authorList>
            <person name="Zhang T."/>
        </authorList>
    </citation>
    <scope>NUCLEOTIDE SEQUENCE</scope>
    <source>
        <strain evidence="2">CCUG 57942</strain>
    </source>
</reference>
<dbReference type="AlphaFoldDB" id="A0A9Q4IF82"/>
<name>A0A9Q4IF82_9CORY</name>
<dbReference type="Pfam" id="PF19609">
    <property type="entry name" value="DUF6114"/>
    <property type="match status" value="1"/>
</dbReference>
<sequence length="325" mass="34095">MPAKHADDRGWREKFREWRSTRPFAGGLLMLISGIIMVAPAYFTVQISDLLVMISTISGVSTLLIGALLMMFGIGTWMQPFAATYLGVLGIIVAIIAVPTSNLGGFFIGSLLGIIGGALAIGWERGPKRHRHAASVLAVVVGVGVGAPMLYDEPKVIAQESPTIPPGNPAVIRGEHVELKGSVHATVGLANIGGSQKRTLILTGDELVARNLSLDLPGLPGLGNLTTGPVETRLSRGPVRIEVMGITATPVVAGVPTVPVTVDLNGDLGAVLQQLGIPDARPVPSVAMPDMVMDHVALNNATLELVSLHSQQFRAPSFTLTAIRN</sequence>
<feature type="transmembrane region" description="Helical" evidence="1">
    <location>
        <begin position="133"/>
        <end position="151"/>
    </location>
</feature>
<keyword evidence="1" id="KW-0472">Membrane</keyword>
<protein>
    <submittedName>
        <fullName evidence="2">DUF6114 domain-containing protein</fullName>
    </submittedName>
</protein>
<feature type="transmembrane region" description="Helical" evidence="1">
    <location>
        <begin position="50"/>
        <end position="74"/>
    </location>
</feature>
<evidence type="ECO:0000313" key="3">
    <source>
        <dbReference type="Proteomes" id="UP001071110"/>
    </source>
</evidence>
<comment type="caution">
    <text evidence="2">The sequence shown here is derived from an EMBL/GenBank/DDBJ whole genome shotgun (WGS) entry which is preliminary data.</text>
</comment>
<evidence type="ECO:0000256" key="1">
    <source>
        <dbReference type="SAM" id="Phobius"/>
    </source>
</evidence>
<dbReference type="RefSeq" id="WP_269026797.1">
    <property type="nucleotide sequence ID" value="NZ_BAABDP010000009.1"/>
</dbReference>
<feature type="transmembrane region" description="Helical" evidence="1">
    <location>
        <begin position="81"/>
        <end position="98"/>
    </location>
</feature>
<feature type="transmembrane region" description="Helical" evidence="1">
    <location>
        <begin position="104"/>
        <end position="121"/>
    </location>
</feature>